<evidence type="ECO:0000256" key="2">
    <source>
        <dbReference type="ARBA" id="ARBA00004229"/>
    </source>
</evidence>
<dbReference type="RefSeq" id="YP_003795537.1">
    <property type="nucleotide sequence ID" value="NC_014346.1"/>
</dbReference>
<dbReference type="InterPro" id="IPR015712">
    <property type="entry name" value="DNA-dir_RNA_pol_su2"/>
</dbReference>
<dbReference type="InterPro" id="IPR004042">
    <property type="entry name" value="Intein_endonuc_central"/>
</dbReference>
<comment type="subunit">
    <text evidence="13">In plastids the minimal PEP RNA polymerase catalytic core is composed of four subunits: alpha, beta, beta', and beta''. When a (nuclear-encoded) sigma factor is associated with the core the holoenzyme is formed, which can initiate transcription.</text>
</comment>
<evidence type="ECO:0000313" key="17">
    <source>
        <dbReference type="EMBL" id="ACZ58493.1"/>
    </source>
</evidence>
<accession>E2DSN9</accession>
<reference evidence="17" key="1">
    <citation type="journal article" date="2008" name="J. Phycol.">
        <title>Deep division in the Chlorophyceae (Chlorophyta) revealed by chloroplast phylogenomic analyseS.</title>
        <authorList>
            <person name="Turmel M."/>
            <person name="Brouard J.-S."/>
            <person name="Gagnon C."/>
            <person name="Otis C."/>
            <person name="Lemieux C."/>
        </authorList>
    </citation>
    <scope>NUCLEOTIDE SEQUENCE</scope>
</reference>
<comment type="subcellular location">
    <subcellularLocation>
        <location evidence="2">Plastid</location>
        <location evidence="2">Chloroplast</location>
    </subcellularLocation>
</comment>
<dbReference type="InterPro" id="IPR007120">
    <property type="entry name" value="DNA-dir_RNAP_su2_dom"/>
</dbReference>
<evidence type="ECO:0000256" key="5">
    <source>
        <dbReference type="ARBA" id="ARBA00022478"/>
    </source>
</evidence>
<evidence type="ECO:0000256" key="3">
    <source>
        <dbReference type="ARBA" id="ARBA00006835"/>
    </source>
</evidence>
<dbReference type="Gene3D" id="3.90.1800.10">
    <property type="entry name" value="RNA polymerase alpha subunit dimerisation domain"/>
    <property type="match status" value="1"/>
</dbReference>
<dbReference type="Gene3D" id="2.40.50.150">
    <property type="match status" value="1"/>
</dbReference>
<evidence type="ECO:0000256" key="4">
    <source>
        <dbReference type="ARBA" id="ARBA00012418"/>
    </source>
</evidence>
<dbReference type="PANTHER" id="PTHR20856">
    <property type="entry name" value="DNA-DIRECTED RNA POLYMERASE I SUBUNIT 2"/>
    <property type="match status" value="1"/>
</dbReference>
<protein>
    <recommendedName>
        <fullName evidence="4">DNA-directed RNA polymerase</fullName>
        <ecNumber evidence="4">2.7.7.6</ecNumber>
    </recommendedName>
    <alternativeName>
        <fullName evidence="14">PEP</fullName>
    </alternativeName>
</protein>
<organism evidence="17">
    <name type="scientific">Floydiella terrestris</name>
    <name type="common">Green alga</name>
    <name type="synonym">Planophila terrestris</name>
    <dbReference type="NCBI Taxonomy" id="51328"/>
    <lineage>
        <taxon>Eukaryota</taxon>
        <taxon>Viridiplantae</taxon>
        <taxon>Chlorophyta</taxon>
        <taxon>core chlorophytes</taxon>
        <taxon>Chlorophyceae</taxon>
        <taxon>OCC clade</taxon>
        <taxon>Chaetopeltidales</taxon>
        <taxon>Chaetopeltidaceae</taxon>
        <taxon>Floydiella</taxon>
    </lineage>
</organism>
<name>E2DSN9_FLOTE</name>
<dbReference type="EC" id="2.7.7.6" evidence="4"/>
<evidence type="ECO:0000256" key="11">
    <source>
        <dbReference type="ARBA" id="ARBA00023000"/>
    </source>
</evidence>
<dbReference type="Gene3D" id="2.40.50.100">
    <property type="match status" value="1"/>
</dbReference>
<dbReference type="PROSITE" id="PS50819">
    <property type="entry name" value="INTEIN_ENDONUCLEASE"/>
    <property type="match status" value="1"/>
</dbReference>
<proteinExistence type="inferred from homology"/>
<dbReference type="PROSITE" id="PS50817">
    <property type="entry name" value="INTEIN_N_TER"/>
    <property type="match status" value="1"/>
</dbReference>
<evidence type="ECO:0000256" key="7">
    <source>
        <dbReference type="ARBA" id="ARBA00022640"/>
    </source>
</evidence>
<evidence type="ECO:0000256" key="14">
    <source>
        <dbReference type="ARBA" id="ARBA00032782"/>
    </source>
</evidence>
<dbReference type="Gene3D" id="2.170.16.10">
    <property type="entry name" value="Hedgehog/Intein (Hint) domain"/>
    <property type="match status" value="1"/>
</dbReference>
<dbReference type="AlphaFoldDB" id="E2DSN9"/>
<evidence type="ECO:0000256" key="8">
    <source>
        <dbReference type="ARBA" id="ARBA00022679"/>
    </source>
</evidence>
<dbReference type="InterPro" id="IPR036844">
    <property type="entry name" value="Hint_dom_sf"/>
</dbReference>
<keyword evidence="6 17" id="KW-0150">Chloroplast</keyword>
<evidence type="ECO:0000256" key="13">
    <source>
        <dbReference type="ARBA" id="ARBA00026088"/>
    </source>
</evidence>
<keyword evidence="8" id="KW-0808">Transferase</keyword>
<dbReference type="GO" id="GO:0000428">
    <property type="term" value="C:DNA-directed RNA polymerase complex"/>
    <property type="evidence" value="ECO:0007669"/>
    <property type="project" value="UniProtKB-KW"/>
</dbReference>
<evidence type="ECO:0000256" key="10">
    <source>
        <dbReference type="ARBA" id="ARBA00022813"/>
    </source>
</evidence>
<comment type="function">
    <text evidence="1">DNA-dependent RNA polymerase catalyzes the transcription of DNA into RNA using the four ribonucleoside triphosphates as substrates.</text>
</comment>
<dbReference type="InterPro" id="IPR007121">
    <property type="entry name" value="RNA_pol_bsu_CS"/>
</dbReference>
<dbReference type="GO" id="GO:0032549">
    <property type="term" value="F:ribonucleoside binding"/>
    <property type="evidence" value="ECO:0007669"/>
    <property type="project" value="InterPro"/>
</dbReference>
<dbReference type="SUPFAM" id="SSF51294">
    <property type="entry name" value="Hedgehog/intein (Hint) domain"/>
    <property type="match status" value="1"/>
</dbReference>
<dbReference type="GO" id="GO:0003677">
    <property type="term" value="F:DNA binding"/>
    <property type="evidence" value="ECO:0007669"/>
    <property type="project" value="InterPro"/>
</dbReference>
<dbReference type="InterPro" id="IPR007641">
    <property type="entry name" value="RNA_pol_Rpb2_7"/>
</dbReference>
<dbReference type="GO" id="GO:0004519">
    <property type="term" value="F:endonuclease activity"/>
    <property type="evidence" value="ECO:0007669"/>
    <property type="project" value="InterPro"/>
</dbReference>
<evidence type="ECO:0000256" key="1">
    <source>
        <dbReference type="ARBA" id="ARBA00004026"/>
    </source>
</evidence>
<dbReference type="InterPro" id="IPR014724">
    <property type="entry name" value="RNA_pol_RPB2_OB-fold"/>
</dbReference>
<dbReference type="GO" id="GO:0016539">
    <property type="term" value="P:intein-mediated protein splicing"/>
    <property type="evidence" value="ECO:0007669"/>
    <property type="project" value="InterPro"/>
</dbReference>
<dbReference type="Pfam" id="PF00562">
    <property type="entry name" value="RNA_pol_Rpb2_6"/>
    <property type="match status" value="1"/>
</dbReference>
<dbReference type="Gene3D" id="3.10.28.10">
    <property type="entry name" value="Homing endonucleases"/>
    <property type="match status" value="1"/>
</dbReference>
<dbReference type="InterPro" id="IPR037033">
    <property type="entry name" value="DNA-dir_RNAP_su2_hyb_sf"/>
</dbReference>
<dbReference type="SUPFAM" id="SSF64484">
    <property type="entry name" value="beta and beta-prime subunits of DNA dependent RNA-polymerase"/>
    <property type="match status" value="2"/>
</dbReference>
<keyword evidence="10" id="KW-0068">Autocatalytic cleavage</keyword>
<evidence type="ECO:0000256" key="9">
    <source>
        <dbReference type="ARBA" id="ARBA00022695"/>
    </source>
</evidence>
<dbReference type="PROSITE" id="PS01166">
    <property type="entry name" value="RNA_POL_BETA"/>
    <property type="match status" value="1"/>
</dbReference>
<dbReference type="GO" id="GO:0006351">
    <property type="term" value="P:DNA-templated transcription"/>
    <property type="evidence" value="ECO:0007669"/>
    <property type="project" value="InterPro"/>
</dbReference>
<evidence type="ECO:0000259" key="16">
    <source>
        <dbReference type="PROSITE" id="PS50819"/>
    </source>
</evidence>
<dbReference type="InterPro" id="IPR006141">
    <property type="entry name" value="Intein_N"/>
</dbReference>
<sequence length="1057" mass="120713">MKSIRVEYNLEGYQRTNQDTLSVHRTAVGEGTWVQPGDLLANCSTSVAGELSIGQNLLIAYMPWEGYNYEDAILISERLVSDDLHTSIHIEKYEIKVSKVKKGVEEITRNLPNSDQTEECKNLDKKGIVKLGTFVKEGDILVGKKTPIDEPKNRSGYEKLLRDILGHHSEPTHRDSSLRVPTGFEAKVIHTQILQYSSSPLLNKKKKGLSLLKKKGSLKKNSFQKKRSFAFFKENSKKVKLALSLLSLKKKKAHLVRTEKSLKKRKKYKFKPLVMTLFEKIQSFPMKFQKLQNKEKKQDFSLKQDERTKKRKSVNKISEEVNKKTKKKVLKTKEKKSVNEIPEETGKKKQNLALPLSFSFQNKKKKNDETSLQNKKKKKLSSLNEEGPKTRKNSFFLLKKKIPQFSQKVPTFVQIYLAQKRKIRVGDKMAGRHGNKGIVSEILPREDMPYLPDGSPLDLVLNPLGVPSRMNVGQIYECLLGFAGKFLGEQYRITPFDESYGPDASRSFVFEKLYKASSQTGLSWIFKPENPGKIRLYDGRTGDRFDQAITVGRAYIIKLVHLVDDKMHCLTPDHDVLTAEGWLPIQKVSLSNKIATLDKNGELVYQNPTKLHHYEDFCGPLYFITNKNLSLLVTLNHRMYVKKGEIPGASFDGFELIEAKNLVGKHFKYLKKATWGKEDFNFFLPSLKSYSFFFPNIQVDMNAWLTFFGLWVTKGRVVNKIRISSSTLEISTKKTLLERICQVELTLTKPRIVNSLENSVQKLGYSYKIQKKKFIIRNKQLWTYLKPLSVGGLKKSLPPWAWELSQKQARLLLEAMCLGSGTLHFSFQKEGERNSLSYHTKSIKLADDVMRLALHAGWSANKSLFRKKGTKGKLRNGRVILSKFDLWCLSILKEKNTPAVNSGQKEEKKDQIEQVLQYKGKVFCLSVPNEVFYVRRIGLPVWTGNSRSVGPYSLITQQPLKGRSKQGGQRLGEMEVWAIEGYGAALNLLELVTIKSDDIVGRTTVWDSIIRNKHLCFGTPASFKLLICELNALCLNVKVYVSNKKGELEQKDISSLR</sequence>
<reference evidence="17" key="2">
    <citation type="journal article" date="2010" name="Genome Biol. Evol.">
        <title>The exceptionally large chloroplast genome of the green alga Floydiella terrestris illuminates the evolutionary history of the Chlorophyceae.</title>
        <authorList>
            <person name="Brouard J.S."/>
            <person name="Otis C."/>
            <person name="Lemieux C."/>
            <person name="Turmel M."/>
        </authorList>
    </citation>
    <scope>NUCLEOTIDE SEQUENCE</scope>
</reference>
<feature type="region of interest" description="Disordered" evidence="15">
    <location>
        <begin position="295"/>
        <end position="387"/>
    </location>
</feature>
<evidence type="ECO:0000256" key="6">
    <source>
        <dbReference type="ARBA" id="ARBA00022528"/>
    </source>
</evidence>
<dbReference type="GO" id="GO:0003899">
    <property type="term" value="F:DNA-directed RNA polymerase activity"/>
    <property type="evidence" value="ECO:0007669"/>
    <property type="project" value="UniProtKB-EC"/>
</dbReference>
<evidence type="ECO:0000256" key="15">
    <source>
        <dbReference type="SAM" id="MobiDB-lite"/>
    </source>
</evidence>
<keyword evidence="11" id="KW-0651">Protein splicing</keyword>
<dbReference type="Pfam" id="PF04560">
    <property type="entry name" value="RNA_pol_Rpb2_7"/>
    <property type="match status" value="1"/>
</dbReference>
<dbReference type="Gene3D" id="2.40.270.10">
    <property type="entry name" value="DNA-directed RNA polymerase, subunit 2, domain 6"/>
    <property type="match status" value="1"/>
</dbReference>
<dbReference type="GeneID" id="9481902"/>
<keyword evidence="7 17" id="KW-0934">Plastid</keyword>
<feature type="compositionally biased region" description="Basic and acidic residues" evidence="15">
    <location>
        <begin position="295"/>
        <end position="308"/>
    </location>
</feature>
<comment type="similarity">
    <text evidence="3">Belongs to the RNA polymerase beta chain family.</text>
</comment>
<keyword evidence="9" id="KW-0548">Nucleotidyltransferase</keyword>
<geneLocation type="chloroplast" evidence="17"/>
<dbReference type="InterPro" id="IPR027434">
    <property type="entry name" value="Homing_endonucl"/>
</dbReference>
<dbReference type="EMBL" id="GU196268">
    <property type="protein sequence ID" value="ACZ58493.1"/>
    <property type="molecule type" value="Genomic_DNA"/>
</dbReference>
<keyword evidence="12" id="KW-0804">Transcription</keyword>
<dbReference type="CDD" id="cd00081">
    <property type="entry name" value="Hint"/>
    <property type="match status" value="1"/>
</dbReference>
<gene>
    <name evidence="17" type="primary">rpoBb</name>
</gene>
<keyword evidence="5" id="KW-0240">DNA-directed RNA polymerase</keyword>
<dbReference type="GO" id="GO:0009507">
    <property type="term" value="C:chloroplast"/>
    <property type="evidence" value="ECO:0007669"/>
    <property type="project" value="UniProtKB-SubCell"/>
</dbReference>
<feature type="domain" description="DOD-type homing endonuclease" evidence="16">
    <location>
        <begin position="707"/>
        <end position="858"/>
    </location>
</feature>
<evidence type="ECO:0000256" key="12">
    <source>
        <dbReference type="ARBA" id="ARBA00023163"/>
    </source>
</evidence>